<dbReference type="NCBIfam" id="TIGR02532">
    <property type="entry name" value="IV_pilin_GFxxxE"/>
    <property type="match status" value="1"/>
</dbReference>
<dbReference type="Gene3D" id="3.30.700.10">
    <property type="entry name" value="Glycoprotein, Type 4 Pilin"/>
    <property type="match status" value="1"/>
</dbReference>
<dbReference type="RefSeq" id="WP_145302247.1">
    <property type="nucleotide sequence ID" value="NZ_CP036299.1"/>
</dbReference>
<keyword evidence="1" id="KW-0472">Membrane</keyword>
<evidence type="ECO:0000313" key="4">
    <source>
        <dbReference type="Proteomes" id="UP000315349"/>
    </source>
</evidence>
<dbReference type="InterPro" id="IPR045584">
    <property type="entry name" value="Pilin-like"/>
</dbReference>
<dbReference type="InterPro" id="IPR012902">
    <property type="entry name" value="N_methyl_site"/>
</dbReference>
<dbReference type="PANTHER" id="PTHR30093:SF2">
    <property type="entry name" value="TYPE II SECRETION SYSTEM PROTEIN H"/>
    <property type="match status" value="1"/>
</dbReference>
<evidence type="ECO:0000259" key="2">
    <source>
        <dbReference type="Pfam" id="PF07596"/>
    </source>
</evidence>
<dbReference type="NCBIfam" id="TIGR04294">
    <property type="entry name" value="pre_pil_HX9DG"/>
    <property type="match status" value="1"/>
</dbReference>
<keyword evidence="4" id="KW-1185">Reference proteome</keyword>
<dbReference type="AlphaFoldDB" id="A0A518GS50"/>
<name>A0A518GS50_9PLAN</name>
<evidence type="ECO:0000256" key="1">
    <source>
        <dbReference type="SAM" id="Phobius"/>
    </source>
</evidence>
<dbReference type="Pfam" id="PF07596">
    <property type="entry name" value="SBP_bac_10"/>
    <property type="match status" value="1"/>
</dbReference>
<protein>
    <submittedName>
        <fullName evidence="3">Putative major pilin subunit</fullName>
    </submittedName>
</protein>
<dbReference type="EMBL" id="CP036299">
    <property type="protein sequence ID" value="QDV31404.1"/>
    <property type="molecule type" value="Genomic_DNA"/>
</dbReference>
<dbReference type="PROSITE" id="PS00409">
    <property type="entry name" value="PROKAR_NTER_METHYL"/>
    <property type="match status" value="1"/>
</dbReference>
<keyword evidence="1" id="KW-0812">Transmembrane</keyword>
<dbReference type="Pfam" id="PF07963">
    <property type="entry name" value="N_methyl"/>
    <property type="match status" value="1"/>
</dbReference>
<dbReference type="InterPro" id="IPR027558">
    <property type="entry name" value="Pre_pil_HX9DG_C"/>
</dbReference>
<dbReference type="Proteomes" id="UP000315349">
    <property type="component" value="Chromosome"/>
</dbReference>
<gene>
    <name evidence="3" type="ORF">Spb1_33480</name>
</gene>
<accession>A0A518GS50</accession>
<evidence type="ECO:0000313" key="3">
    <source>
        <dbReference type="EMBL" id="QDV31404.1"/>
    </source>
</evidence>
<dbReference type="OrthoDB" id="263324at2"/>
<dbReference type="SUPFAM" id="SSF54523">
    <property type="entry name" value="Pili subunits"/>
    <property type="match status" value="1"/>
</dbReference>
<organism evidence="3 4">
    <name type="scientific">Planctopirus ephydatiae</name>
    <dbReference type="NCBI Taxonomy" id="2528019"/>
    <lineage>
        <taxon>Bacteria</taxon>
        <taxon>Pseudomonadati</taxon>
        <taxon>Planctomycetota</taxon>
        <taxon>Planctomycetia</taxon>
        <taxon>Planctomycetales</taxon>
        <taxon>Planctomycetaceae</taxon>
        <taxon>Planctopirus</taxon>
    </lineage>
</organism>
<reference evidence="3 4" key="1">
    <citation type="submission" date="2019-02" db="EMBL/GenBank/DDBJ databases">
        <title>Deep-cultivation of Planctomycetes and their phenomic and genomic characterization uncovers novel biology.</title>
        <authorList>
            <person name="Wiegand S."/>
            <person name="Jogler M."/>
            <person name="Boedeker C."/>
            <person name="Pinto D."/>
            <person name="Vollmers J."/>
            <person name="Rivas-Marin E."/>
            <person name="Kohn T."/>
            <person name="Peeters S.H."/>
            <person name="Heuer A."/>
            <person name="Rast P."/>
            <person name="Oberbeckmann S."/>
            <person name="Bunk B."/>
            <person name="Jeske O."/>
            <person name="Meyerdierks A."/>
            <person name="Storesund J.E."/>
            <person name="Kallscheuer N."/>
            <person name="Luecker S."/>
            <person name="Lage O.M."/>
            <person name="Pohl T."/>
            <person name="Merkel B.J."/>
            <person name="Hornburger P."/>
            <person name="Mueller R.-W."/>
            <person name="Bruemmer F."/>
            <person name="Labrenz M."/>
            <person name="Spormann A.M."/>
            <person name="Op den Camp H."/>
            <person name="Overmann J."/>
            <person name="Amann R."/>
            <person name="Jetten M.S.M."/>
            <person name="Mascher T."/>
            <person name="Medema M.H."/>
            <person name="Devos D.P."/>
            <person name="Kaster A.-K."/>
            <person name="Ovreas L."/>
            <person name="Rohde M."/>
            <person name="Galperin M.Y."/>
            <person name="Jogler C."/>
        </authorList>
    </citation>
    <scope>NUCLEOTIDE SEQUENCE [LARGE SCALE GENOMIC DNA]</scope>
    <source>
        <strain evidence="3 4">Spb1</strain>
    </source>
</reference>
<sequence>MRHLLPRRGFTLIELLVVIAIIAILIALLLPAVQQAREAARRTQCTNNLKQIGLAFHNYHDVHGAFCTTDGGTAATGSSAFAAILPQIDQGNLFLKYNFNLTNSDPANTAVTSQVIPAYLCPSAVLRRPVPMPGCTNTSTGRNIDDNRAPGTYAVNTGTTAGNGAIIPSSTGVTRLRDFTDGTSNTLLAGESAWNLPDYLFSSSASCAGQVRWGFTYWASPYNLSTAFVVQPPFNPKSGGSAVLSRFRSDHTGVVNMVFADGHVRFLSENIDSGLLSALATRSGGEVVGDF</sequence>
<dbReference type="KEGG" id="peh:Spb1_33480"/>
<dbReference type="InterPro" id="IPR011453">
    <property type="entry name" value="DUF1559"/>
</dbReference>
<dbReference type="PANTHER" id="PTHR30093">
    <property type="entry name" value="GENERAL SECRETION PATHWAY PROTEIN G"/>
    <property type="match status" value="1"/>
</dbReference>
<feature type="transmembrane region" description="Helical" evidence="1">
    <location>
        <begin position="12"/>
        <end position="33"/>
    </location>
</feature>
<keyword evidence="1" id="KW-1133">Transmembrane helix</keyword>
<feature type="domain" description="DUF1559" evidence="2">
    <location>
        <begin position="34"/>
        <end position="273"/>
    </location>
</feature>
<proteinExistence type="predicted"/>